<name>A0A1I1RFQ8_9ACTN</name>
<reference evidence="1 2" key="1">
    <citation type="submission" date="2016-10" db="EMBL/GenBank/DDBJ databases">
        <authorList>
            <person name="de Groot N.N."/>
        </authorList>
    </citation>
    <scope>NUCLEOTIDE SEQUENCE [LARGE SCALE GENOMIC DNA]</scope>
    <source>
        <strain evidence="1 2">CGMCC 4.5739</strain>
    </source>
</reference>
<evidence type="ECO:0000313" key="2">
    <source>
        <dbReference type="Proteomes" id="UP000199207"/>
    </source>
</evidence>
<dbReference type="AlphaFoldDB" id="A0A1I1RFQ8"/>
<gene>
    <name evidence="1" type="ORF">SAMN05421773_11368</name>
</gene>
<dbReference type="Proteomes" id="UP000199207">
    <property type="component" value="Unassembled WGS sequence"/>
</dbReference>
<proteinExistence type="predicted"/>
<keyword evidence="2" id="KW-1185">Reference proteome</keyword>
<protein>
    <recommendedName>
        <fullName evidence="3">PemK-like, MazF-like toxin of type II toxin-antitoxin system</fullName>
    </recommendedName>
</protein>
<dbReference type="EMBL" id="FOLM01000013">
    <property type="protein sequence ID" value="SFD33151.1"/>
    <property type="molecule type" value="Genomic_DNA"/>
</dbReference>
<evidence type="ECO:0000313" key="1">
    <source>
        <dbReference type="EMBL" id="SFD33151.1"/>
    </source>
</evidence>
<dbReference type="OrthoDB" id="3295034at2"/>
<accession>A0A1I1RFQ8</accession>
<dbReference type="RefSeq" id="WP_093840528.1">
    <property type="nucleotide sequence ID" value="NZ_FOLM01000013.1"/>
</dbReference>
<organism evidence="1 2">
    <name type="scientific">Streptomyces aidingensis</name>
    <dbReference type="NCBI Taxonomy" id="910347"/>
    <lineage>
        <taxon>Bacteria</taxon>
        <taxon>Bacillati</taxon>
        <taxon>Actinomycetota</taxon>
        <taxon>Actinomycetes</taxon>
        <taxon>Kitasatosporales</taxon>
        <taxon>Streptomycetaceae</taxon>
        <taxon>Streptomyces</taxon>
    </lineage>
</organism>
<evidence type="ECO:0008006" key="3">
    <source>
        <dbReference type="Google" id="ProtNLM"/>
    </source>
</evidence>
<sequence>MDISWWPALAAVAVLGLVAALVDGAGRLPGARLRRRAPARRGSRSGPRPGDIWYATLPGEPQAPALVLAVDGRDGVRVARITARPGGERPGTVPLPPGTVGQARGGAVETADLHWLPPGALRCRAGILDPLLWDQVRTHTNP</sequence>